<comment type="caution">
    <text evidence="2">The sequence shown here is derived from an EMBL/GenBank/DDBJ whole genome shotgun (WGS) entry which is preliminary data.</text>
</comment>
<evidence type="ECO:0000313" key="2">
    <source>
        <dbReference type="EMBL" id="RQH07140.1"/>
    </source>
</evidence>
<evidence type="ECO:0000313" key="3">
    <source>
        <dbReference type="Proteomes" id="UP000272778"/>
    </source>
</evidence>
<keyword evidence="3" id="KW-1185">Reference proteome</keyword>
<dbReference type="RefSeq" id="WP_124151032.1">
    <property type="nucleotide sequence ID" value="NZ_RQIS01000006.1"/>
</dbReference>
<feature type="domain" description="Surface-adhesin protein E-like" evidence="1">
    <location>
        <begin position="38"/>
        <end position="139"/>
    </location>
</feature>
<protein>
    <recommendedName>
        <fullName evidence="1">Surface-adhesin protein E-like domain-containing protein</fullName>
    </recommendedName>
</protein>
<dbReference type="OrthoDB" id="9986669at2"/>
<evidence type="ECO:0000259" key="1">
    <source>
        <dbReference type="Pfam" id="PF16747"/>
    </source>
</evidence>
<dbReference type="AlphaFoldDB" id="A0A3N6PXM1"/>
<accession>A0A3N6PXM1</accession>
<dbReference type="InterPro" id="IPR031939">
    <property type="entry name" value="Adhesin_E-like"/>
</dbReference>
<sequence length="140" mass="15616">MHLLRRTRLKGFRLPDYVFCAAACGLLVGALPAWAAEWKPLSKNAASVMSVDMESIVKEGAIRKVWARYDYFAPLREPSGADTVNVTTLHVLDCKRQMVGTERETHRNLQVINLEAAPLPMTKVTPGTFDAVLMRTVCRS</sequence>
<reference evidence="2 3" key="1">
    <citation type="submission" date="2018-11" db="EMBL/GenBank/DDBJ databases">
        <title>Paraburkholderia sp. DHOA04, isolated from soil.</title>
        <authorList>
            <person name="Gao Z.-H."/>
            <person name="Qiu L.-H."/>
            <person name="Fu J.-C."/>
        </authorList>
    </citation>
    <scope>NUCLEOTIDE SEQUENCE [LARGE SCALE GENOMIC DNA]</scope>
    <source>
        <strain evidence="2 3">DHOA04</strain>
    </source>
</reference>
<dbReference type="Proteomes" id="UP000272778">
    <property type="component" value="Unassembled WGS sequence"/>
</dbReference>
<dbReference type="EMBL" id="RQIS01000006">
    <property type="protein sequence ID" value="RQH07140.1"/>
    <property type="molecule type" value="Genomic_DNA"/>
</dbReference>
<organism evidence="2 3">
    <name type="scientific">Paraburkholderia dinghuensis</name>
    <dbReference type="NCBI Taxonomy" id="2305225"/>
    <lineage>
        <taxon>Bacteria</taxon>
        <taxon>Pseudomonadati</taxon>
        <taxon>Pseudomonadota</taxon>
        <taxon>Betaproteobacteria</taxon>
        <taxon>Burkholderiales</taxon>
        <taxon>Burkholderiaceae</taxon>
        <taxon>Paraburkholderia</taxon>
    </lineage>
</organism>
<dbReference type="Pfam" id="PF16747">
    <property type="entry name" value="Adhesin_E"/>
    <property type="match status" value="1"/>
</dbReference>
<gene>
    <name evidence="2" type="ORF">D1Y85_10825</name>
</gene>
<proteinExistence type="predicted"/>
<name>A0A3N6PXM1_9BURK</name>